<dbReference type="Gene3D" id="1.10.10.60">
    <property type="entry name" value="Homeodomain-like"/>
    <property type="match status" value="1"/>
</dbReference>
<reference evidence="6 7" key="1">
    <citation type="submission" date="2017-11" db="EMBL/GenBank/DDBJ databases">
        <title>Genomic Encyclopedia of Type Strains, Phase III (KMG-III): the genomes of soil and plant-associated and newly described type strains.</title>
        <authorList>
            <person name="Whitman W."/>
        </authorList>
    </citation>
    <scope>NUCLEOTIDE SEQUENCE [LARGE SCALE GENOMIC DNA]</scope>
    <source>
        <strain evidence="6 7">CGMCC 1.12274</strain>
    </source>
</reference>
<evidence type="ECO:0000256" key="1">
    <source>
        <dbReference type="ARBA" id="ARBA00023015"/>
    </source>
</evidence>
<dbReference type="EMBL" id="PHUF01000004">
    <property type="protein sequence ID" value="PKB14360.1"/>
    <property type="molecule type" value="Genomic_DNA"/>
</dbReference>
<dbReference type="SUPFAM" id="SSF48498">
    <property type="entry name" value="Tetracyclin repressor-like, C-terminal domain"/>
    <property type="match status" value="1"/>
</dbReference>
<evidence type="ECO:0000313" key="7">
    <source>
        <dbReference type="Proteomes" id="UP000232587"/>
    </source>
</evidence>
<protein>
    <submittedName>
        <fullName evidence="6">TetR family transcriptional regulator</fullName>
    </submittedName>
</protein>
<proteinExistence type="predicted"/>
<dbReference type="InterPro" id="IPR011075">
    <property type="entry name" value="TetR_C"/>
</dbReference>
<keyword evidence="7" id="KW-1185">Reference proteome</keyword>
<evidence type="ECO:0000256" key="3">
    <source>
        <dbReference type="ARBA" id="ARBA00023163"/>
    </source>
</evidence>
<gene>
    <name evidence="6" type="ORF">B0I00_1947</name>
</gene>
<evidence type="ECO:0000313" key="6">
    <source>
        <dbReference type="EMBL" id="PKB14360.1"/>
    </source>
</evidence>
<organism evidence="6 7">
    <name type="scientific">Novosphingobium kunmingense</name>
    <dbReference type="NCBI Taxonomy" id="1211806"/>
    <lineage>
        <taxon>Bacteria</taxon>
        <taxon>Pseudomonadati</taxon>
        <taxon>Pseudomonadota</taxon>
        <taxon>Alphaproteobacteria</taxon>
        <taxon>Sphingomonadales</taxon>
        <taxon>Sphingomonadaceae</taxon>
        <taxon>Novosphingobium</taxon>
    </lineage>
</organism>
<feature type="DNA-binding region" description="H-T-H motif" evidence="4">
    <location>
        <begin position="55"/>
        <end position="74"/>
    </location>
</feature>
<comment type="caution">
    <text evidence="6">The sequence shown here is derived from an EMBL/GenBank/DDBJ whole genome shotgun (WGS) entry which is preliminary data.</text>
</comment>
<dbReference type="InterPro" id="IPR009057">
    <property type="entry name" value="Homeodomain-like_sf"/>
</dbReference>
<dbReference type="InterPro" id="IPR001647">
    <property type="entry name" value="HTH_TetR"/>
</dbReference>
<feature type="domain" description="HTH tetR-type" evidence="5">
    <location>
        <begin position="32"/>
        <end position="92"/>
    </location>
</feature>
<dbReference type="AlphaFoldDB" id="A0A2N0H621"/>
<sequence length="225" mass="24085">MNAGNRIAQAERSKGCEQAYNHHGQKIGSKGERTRQALIDATVELLESRGLRDVSVVDVARAAKTSPATFYVYFRGVPEVVLAALETASQTSPELEDLVSRDWLAGDGTAAAAQFVEAYTKLWNRNRTIFRVRNLAAEEGDNRFYEARMKAAGPMVAALAATARRAQDAGRLPAALSPRACAGTLLMMLERLAAIGPITEEGEGLGYGPLKQAAAHTVAAMLGAR</sequence>
<keyword evidence="3" id="KW-0804">Transcription</keyword>
<dbReference type="PANTHER" id="PTHR30055:SF234">
    <property type="entry name" value="HTH-TYPE TRANSCRIPTIONAL REGULATOR BETI"/>
    <property type="match status" value="1"/>
</dbReference>
<name>A0A2N0H621_9SPHN</name>
<evidence type="ECO:0000256" key="4">
    <source>
        <dbReference type="PROSITE-ProRule" id="PRU00335"/>
    </source>
</evidence>
<dbReference type="Pfam" id="PF00440">
    <property type="entry name" value="TetR_N"/>
    <property type="match status" value="1"/>
</dbReference>
<evidence type="ECO:0000259" key="5">
    <source>
        <dbReference type="PROSITE" id="PS50977"/>
    </source>
</evidence>
<dbReference type="InterPro" id="IPR036271">
    <property type="entry name" value="Tet_transcr_reg_TetR-rel_C_sf"/>
</dbReference>
<dbReference type="GO" id="GO:0000976">
    <property type="term" value="F:transcription cis-regulatory region binding"/>
    <property type="evidence" value="ECO:0007669"/>
    <property type="project" value="TreeGrafter"/>
</dbReference>
<dbReference type="Pfam" id="PF19352">
    <property type="entry name" value="TetR_C_38"/>
    <property type="match status" value="1"/>
</dbReference>
<dbReference type="Gene3D" id="1.10.357.10">
    <property type="entry name" value="Tetracycline Repressor, domain 2"/>
    <property type="match status" value="1"/>
</dbReference>
<dbReference type="Proteomes" id="UP000232587">
    <property type="component" value="Unassembled WGS sequence"/>
</dbReference>
<keyword evidence="2 4" id="KW-0238">DNA-binding</keyword>
<dbReference type="RefSeq" id="WP_198519200.1">
    <property type="nucleotide sequence ID" value="NZ_PHUF01000004.1"/>
</dbReference>
<dbReference type="SUPFAM" id="SSF46689">
    <property type="entry name" value="Homeodomain-like"/>
    <property type="match status" value="1"/>
</dbReference>
<evidence type="ECO:0000256" key="2">
    <source>
        <dbReference type="ARBA" id="ARBA00023125"/>
    </source>
</evidence>
<accession>A0A2N0H621</accession>
<keyword evidence="1" id="KW-0805">Transcription regulation</keyword>
<dbReference type="PANTHER" id="PTHR30055">
    <property type="entry name" value="HTH-TYPE TRANSCRIPTIONAL REGULATOR RUTR"/>
    <property type="match status" value="1"/>
</dbReference>
<dbReference type="GO" id="GO:0003700">
    <property type="term" value="F:DNA-binding transcription factor activity"/>
    <property type="evidence" value="ECO:0007669"/>
    <property type="project" value="TreeGrafter"/>
</dbReference>
<dbReference type="PROSITE" id="PS50977">
    <property type="entry name" value="HTH_TETR_2"/>
    <property type="match status" value="1"/>
</dbReference>
<dbReference type="InterPro" id="IPR050109">
    <property type="entry name" value="HTH-type_TetR-like_transc_reg"/>
</dbReference>